<dbReference type="InterPro" id="IPR036291">
    <property type="entry name" value="NAD(P)-bd_dom_sf"/>
</dbReference>
<dbReference type="PROSITE" id="PS00521">
    <property type="entry name" value="P5CR"/>
    <property type="match status" value="1"/>
</dbReference>
<dbReference type="FunCoup" id="A0A482WUK6">
    <property type="interactions" value="572"/>
</dbReference>
<feature type="domain" description="Pyrroline-5-carboxylate reductase dimerisation" evidence="16">
    <location>
        <begin position="162"/>
        <end position="266"/>
    </location>
</feature>
<evidence type="ECO:0000256" key="2">
    <source>
        <dbReference type="ARBA" id="ARBA00005205"/>
    </source>
</evidence>
<dbReference type="InterPro" id="IPR053790">
    <property type="entry name" value="P5CR-like_CS"/>
</dbReference>
<feature type="binding site" evidence="13">
    <location>
        <begin position="70"/>
        <end position="73"/>
    </location>
    <ligand>
        <name>NADP(+)</name>
        <dbReference type="ChEBI" id="CHEBI:58349"/>
    </ligand>
</feature>
<evidence type="ECO:0000313" key="17">
    <source>
        <dbReference type="EMBL" id="RZF36962.1"/>
    </source>
</evidence>
<evidence type="ECO:0000256" key="5">
    <source>
        <dbReference type="ARBA" id="ARBA00021413"/>
    </source>
</evidence>
<keyword evidence="8 14" id="KW-0641">Proline biosynthesis</keyword>
<dbReference type="InterPro" id="IPR008927">
    <property type="entry name" value="6-PGluconate_DH-like_C_sf"/>
</dbReference>
<dbReference type="EC" id="1.5.1.2" evidence="4 14"/>
<comment type="similarity">
    <text evidence="3 14">Belongs to the pyrroline-5-carboxylate reductase family.</text>
</comment>
<dbReference type="SUPFAM" id="SSF51735">
    <property type="entry name" value="NAD(P)-binding Rossmann-fold domains"/>
    <property type="match status" value="1"/>
</dbReference>
<organism evidence="17 18">
    <name type="scientific">Laodelphax striatellus</name>
    <name type="common">Small brown planthopper</name>
    <name type="synonym">Delphax striatella</name>
    <dbReference type="NCBI Taxonomy" id="195883"/>
    <lineage>
        <taxon>Eukaryota</taxon>
        <taxon>Metazoa</taxon>
        <taxon>Ecdysozoa</taxon>
        <taxon>Arthropoda</taxon>
        <taxon>Hexapoda</taxon>
        <taxon>Insecta</taxon>
        <taxon>Pterygota</taxon>
        <taxon>Neoptera</taxon>
        <taxon>Paraneoptera</taxon>
        <taxon>Hemiptera</taxon>
        <taxon>Auchenorrhyncha</taxon>
        <taxon>Fulgoroidea</taxon>
        <taxon>Delphacidae</taxon>
        <taxon>Criomorphinae</taxon>
        <taxon>Laodelphax</taxon>
    </lineage>
</organism>
<evidence type="ECO:0000259" key="16">
    <source>
        <dbReference type="Pfam" id="PF14748"/>
    </source>
</evidence>
<accession>A0A482WUK6</accession>
<evidence type="ECO:0000256" key="8">
    <source>
        <dbReference type="ARBA" id="ARBA00022650"/>
    </source>
</evidence>
<evidence type="ECO:0000256" key="14">
    <source>
        <dbReference type="RuleBase" id="RU003903"/>
    </source>
</evidence>
<evidence type="ECO:0000259" key="15">
    <source>
        <dbReference type="Pfam" id="PF03807"/>
    </source>
</evidence>
<dbReference type="FunFam" id="3.40.50.720:FF:000190">
    <property type="entry name" value="Pyrroline-5-carboxylate reductase"/>
    <property type="match status" value="1"/>
</dbReference>
<proteinExistence type="inferred from homology"/>
<protein>
    <recommendedName>
        <fullName evidence="5 14">Pyrroline-5-carboxylate reductase</fullName>
        <ecNumber evidence="4 14">1.5.1.2</ecNumber>
    </recommendedName>
</protein>
<evidence type="ECO:0000256" key="13">
    <source>
        <dbReference type="PIRSR" id="PIRSR000193-1"/>
    </source>
</evidence>
<feature type="binding site" evidence="13">
    <location>
        <begin position="7"/>
        <end position="12"/>
    </location>
    <ligand>
        <name>NADP(+)</name>
        <dbReference type="ChEBI" id="CHEBI:58349"/>
    </ligand>
</feature>
<dbReference type="FunFam" id="1.10.3730.10:FF:000001">
    <property type="entry name" value="Pyrroline-5-carboxylate reductase"/>
    <property type="match status" value="1"/>
</dbReference>
<reference evidence="17 18" key="1">
    <citation type="journal article" date="2017" name="Gigascience">
        <title>Genome sequence of the small brown planthopper, Laodelphax striatellus.</title>
        <authorList>
            <person name="Zhu J."/>
            <person name="Jiang F."/>
            <person name="Wang X."/>
            <person name="Yang P."/>
            <person name="Bao Y."/>
            <person name="Zhao W."/>
            <person name="Wang W."/>
            <person name="Lu H."/>
            <person name="Wang Q."/>
            <person name="Cui N."/>
            <person name="Li J."/>
            <person name="Chen X."/>
            <person name="Luo L."/>
            <person name="Yu J."/>
            <person name="Kang L."/>
            <person name="Cui F."/>
        </authorList>
    </citation>
    <scope>NUCLEOTIDE SEQUENCE [LARGE SCALE GENOMIC DNA]</scope>
    <source>
        <strain evidence="17">Lst14</strain>
    </source>
</reference>
<dbReference type="PANTHER" id="PTHR11645">
    <property type="entry name" value="PYRROLINE-5-CARBOXYLATE REDUCTASE"/>
    <property type="match status" value="1"/>
</dbReference>
<dbReference type="EMBL" id="QKKF02025464">
    <property type="protein sequence ID" value="RZF36962.1"/>
    <property type="molecule type" value="Genomic_DNA"/>
</dbReference>
<dbReference type="GO" id="GO:0055129">
    <property type="term" value="P:L-proline biosynthetic process"/>
    <property type="evidence" value="ECO:0007669"/>
    <property type="project" value="UniProtKB-UniPathway"/>
</dbReference>
<dbReference type="STRING" id="195883.A0A482WUK6"/>
<dbReference type="GO" id="GO:0005737">
    <property type="term" value="C:cytoplasm"/>
    <property type="evidence" value="ECO:0007669"/>
    <property type="project" value="UniProtKB-SubCell"/>
</dbReference>
<dbReference type="InterPro" id="IPR028939">
    <property type="entry name" value="P5C_Rdtase_cat_N"/>
</dbReference>
<evidence type="ECO:0000256" key="10">
    <source>
        <dbReference type="ARBA" id="ARBA00023002"/>
    </source>
</evidence>
<keyword evidence="9 13" id="KW-0521">NADP</keyword>
<evidence type="ECO:0000256" key="3">
    <source>
        <dbReference type="ARBA" id="ARBA00005525"/>
    </source>
</evidence>
<comment type="catalytic activity">
    <reaction evidence="11">
        <text>L-proline + NAD(+) = (S)-1-pyrroline-5-carboxylate + NADH + 2 H(+)</text>
        <dbReference type="Rhea" id="RHEA:14105"/>
        <dbReference type="ChEBI" id="CHEBI:15378"/>
        <dbReference type="ChEBI" id="CHEBI:17388"/>
        <dbReference type="ChEBI" id="CHEBI:57540"/>
        <dbReference type="ChEBI" id="CHEBI:57945"/>
        <dbReference type="ChEBI" id="CHEBI:60039"/>
        <dbReference type="EC" id="1.5.1.2"/>
    </reaction>
</comment>
<evidence type="ECO:0000313" key="18">
    <source>
        <dbReference type="Proteomes" id="UP000291343"/>
    </source>
</evidence>
<gene>
    <name evidence="17" type="ORF">LSTR_LSTR004650</name>
</gene>
<evidence type="ECO:0000256" key="4">
    <source>
        <dbReference type="ARBA" id="ARBA00012855"/>
    </source>
</evidence>
<comment type="subcellular location">
    <subcellularLocation>
        <location evidence="1">Cytoplasm</location>
    </subcellularLocation>
</comment>
<dbReference type="SMR" id="A0A482WUK6"/>
<evidence type="ECO:0000256" key="12">
    <source>
        <dbReference type="ARBA" id="ARBA00052690"/>
    </source>
</evidence>
<dbReference type="Proteomes" id="UP000291343">
    <property type="component" value="Unassembled WGS sequence"/>
</dbReference>
<evidence type="ECO:0000256" key="7">
    <source>
        <dbReference type="ARBA" id="ARBA00022605"/>
    </source>
</evidence>
<sequence>MLKVGFLGGGRMGHAMAKGFIAAGLTKGEHIIASCIPEDKISVESFKSIGATSTFSNPQVVESSDVVIIAVKPTVVRTVLNEAKPAIKDRHLFISVAMGVSLKQIEQAVPKGTRVIRAMPNTPALVRRGASVFVCGSSANESDAAITKKLFESVGICEQVPEYLLDAVTGLSGSGPAYIYVLIEALADGAVRMGLPRDLAYKLAAQTVVGAGQMVLDTKEHPGQLKDNVTSPAGSTAAGLYWLEKCGYRSAVIGALEAATNKCKEMGKSIEQSS</sequence>
<keyword evidence="6" id="KW-0963">Cytoplasm</keyword>
<dbReference type="Gene3D" id="1.10.3730.10">
    <property type="entry name" value="ProC C-terminal domain-like"/>
    <property type="match status" value="1"/>
</dbReference>
<keyword evidence="10 14" id="KW-0560">Oxidoreductase</keyword>
<keyword evidence="18" id="KW-1185">Reference proteome</keyword>
<dbReference type="AlphaFoldDB" id="A0A482WUK6"/>
<feature type="binding site" evidence="13">
    <location>
        <position position="57"/>
    </location>
    <ligand>
        <name>NADPH</name>
        <dbReference type="ChEBI" id="CHEBI:57783"/>
    </ligand>
</feature>
<dbReference type="PANTHER" id="PTHR11645:SF62">
    <property type="entry name" value="PYRROLINE-5-CARBOXYLATE REDUCTASE"/>
    <property type="match status" value="1"/>
</dbReference>
<evidence type="ECO:0000256" key="11">
    <source>
        <dbReference type="ARBA" id="ARBA00050547"/>
    </source>
</evidence>
<dbReference type="PIRSF" id="PIRSF000193">
    <property type="entry name" value="Pyrrol-5-carb_rd"/>
    <property type="match status" value="1"/>
</dbReference>
<dbReference type="UniPathway" id="UPA00098">
    <property type="reaction ID" value="UER00361"/>
</dbReference>
<dbReference type="InterPro" id="IPR000304">
    <property type="entry name" value="Pyrroline-COOH_reductase"/>
</dbReference>
<name>A0A482WUK6_LAOST</name>
<dbReference type="SUPFAM" id="SSF48179">
    <property type="entry name" value="6-phosphogluconate dehydrogenase C-terminal domain-like"/>
    <property type="match status" value="1"/>
</dbReference>
<dbReference type="OrthoDB" id="10263291at2759"/>
<evidence type="ECO:0000256" key="6">
    <source>
        <dbReference type="ARBA" id="ARBA00022490"/>
    </source>
</evidence>
<evidence type="ECO:0000256" key="1">
    <source>
        <dbReference type="ARBA" id="ARBA00004496"/>
    </source>
</evidence>
<dbReference type="Pfam" id="PF14748">
    <property type="entry name" value="P5CR_dimer"/>
    <property type="match status" value="1"/>
</dbReference>
<dbReference type="Gene3D" id="3.40.50.720">
    <property type="entry name" value="NAD(P)-binding Rossmann-like Domain"/>
    <property type="match status" value="1"/>
</dbReference>
<dbReference type="HAMAP" id="MF_01925">
    <property type="entry name" value="P5C_reductase"/>
    <property type="match status" value="1"/>
</dbReference>
<comment type="caution">
    <text evidence="17">The sequence shown here is derived from an EMBL/GenBank/DDBJ whole genome shotgun (WGS) entry which is preliminary data.</text>
</comment>
<keyword evidence="7 14" id="KW-0028">Amino-acid biosynthesis</keyword>
<dbReference type="InterPro" id="IPR029036">
    <property type="entry name" value="P5CR_dimer"/>
</dbReference>
<dbReference type="NCBIfam" id="TIGR00112">
    <property type="entry name" value="proC"/>
    <property type="match status" value="1"/>
</dbReference>
<dbReference type="InParanoid" id="A0A482WUK6"/>
<dbReference type="Pfam" id="PF03807">
    <property type="entry name" value="F420_oxidored"/>
    <property type="match status" value="1"/>
</dbReference>
<comment type="catalytic activity">
    <reaction evidence="12 14">
        <text>L-proline + NADP(+) = (S)-1-pyrroline-5-carboxylate + NADPH + 2 H(+)</text>
        <dbReference type="Rhea" id="RHEA:14109"/>
        <dbReference type="ChEBI" id="CHEBI:15378"/>
        <dbReference type="ChEBI" id="CHEBI:17388"/>
        <dbReference type="ChEBI" id="CHEBI:57783"/>
        <dbReference type="ChEBI" id="CHEBI:58349"/>
        <dbReference type="ChEBI" id="CHEBI:60039"/>
        <dbReference type="EC" id="1.5.1.2"/>
    </reaction>
</comment>
<evidence type="ECO:0000256" key="9">
    <source>
        <dbReference type="ARBA" id="ARBA00022857"/>
    </source>
</evidence>
<comment type="pathway">
    <text evidence="2 14">Amino-acid biosynthesis; L-proline biosynthesis; L-proline from L-glutamate 5-semialdehyde: step 1/1.</text>
</comment>
<feature type="domain" description="Pyrroline-5-carboxylate reductase catalytic N-terminal" evidence="15">
    <location>
        <begin position="3"/>
        <end position="98"/>
    </location>
</feature>
<dbReference type="GO" id="GO:0004735">
    <property type="term" value="F:pyrroline-5-carboxylate reductase activity"/>
    <property type="evidence" value="ECO:0007669"/>
    <property type="project" value="UniProtKB-EC"/>
</dbReference>